<keyword evidence="2" id="KW-1185">Reference proteome</keyword>
<comment type="caution">
    <text evidence="1">The sequence shown here is derived from an EMBL/GenBank/DDBJ whole genome shotgun (WGS) entry which is preliminary data.</text>
</comment>
<reference evidence="1" key="1">
    <citation type="submission" date="2023-10" db="EMBL/GenBank/DDBJ databases">
        <authorList>
            <person name="Rodriguez Cubillos JULIANA M."/>
            <person name="De Vega J."/>
        </authorList>
    </citation>
    <scope>NUCLEOTIDE SEQUENCE</scope>
</reference>
<proteinExistence type="predicted"/>
<dbReference type="Proteomes" id="UP001177021">
    <property type="component" value="Unassembled WGS sequence"/>
</dbReference>
<organism evidence="1 2">
    <name type="scientific">Trifolium pratense</name>
    <name type="common">Red clover</name>
    <dbReference type="NCBI Taxonomy" id="57577"/>
    <lineage>
        <taxon>Eukaryota</taxon>
        <taxon>Viridiplantae</taxon>
        <taxon>Streptophyta</taxon>
        <taxon>Embryophyta</taxon>
        <taxon>Tracheophyta</taxon>
        <taxon>Spermatophyta</taxon>
        <taxon>Magnoliopsida</taxon>
        <taxon>eudicotyledons</taxon>
        <taxon>Gunneridae</taxon>
        <taxon>Pentapetalae</taxon>
        <taxon>rosids</taxon>
        <taxon>fabids</taxon>
        <taxon>Fabales</taxon>
        <taxon>Fabaceae</taxon>
        <taxon>Papilionoideae</taxon>
        <taxon>50 kb inversion clade</taxon>
        <taxon>NPAAA clade</taxon>
        <taxon>Hologalegina</taxon>
        <taxon>IRL clade</taxon>
        <taxon>Trifolieae</taxon>
        <taxon>Trifolium</taxon>
    </lineage>
</organism>
<evidence type="ECO:0000313" key="1">
    <source>
        <dbReference type="EMBL" id="CAJ2671947.1"/>
    </source>
</evidence>
<sequence>MKETNISDAAQDVESSKNVFDTAKDVEASKDLSSPNAVTATESFGSSTESETSNEEEVKKNEGTPEVVDDSDPENEEEKVVSDDDDVEDSEKTINEDQAMVDLDENFFLEKLKLDLDEIDSDENPQPQPAQKCIGRRLRSRTTKPAPAVETTPAATKKTKDSTLKPVKFGPKKSWSKSVPPPEKKKSVLKRKSAPSSDSDFEAEKDASSIKPPTKKAMCAKKAMPQASTPVIEDFPCDNVSFHLPFYAQRWGIICKRRLALERELGKDILECEEVVNLINDARLIKTVWGLGSCYEKLVREFIVNIPVGCDNPLDRKFQKVFVRGKCVEFSPSVINKILGNFDEPHPDFEVSDNVVCKIITANPVKTWPRKQKVPAVKLTQKYAILDRIASVNWVPTTHSFDIATSLGKLIYMIGTGTKFNAGQYIFNQVVQHAKTSITKQLIAFPTLLCDIIFSQHPSIRHEGESAKKRAASLAVHQKLYSKQHVPDIGGPSNAAADTPMTRTEMIATLEANCKELDEKKLQFERMIHALRVEEATTQAAGADVDDTMGDDASAEEEEADSDAEEEGSDSSESTSL</sequence>
<name>A0ACB0LQV3_TRIPR</name>
<dbReference type="EMBL" id="CASHSV030000615">
    <property type="protein sequence ID" value="CAJ2671947.1"/>
    <property type="molecule type" value="Genomic_DNA"/>
</dbReference>
<accession>A0ACB0LQV3</accession>
<gene>
    <name evidence="1" type="ORF">MILVUS5_LOCUS35672</name>
</gene>
<protein>
    <submittedName>
        <fullName evidence="1">Uncharacterized protein</fullName>
    </submittedName>
</protein>
<evidence type="ECO:0000313" key="2">
    <source>
        <dbReference type="Proteomes" id="UP001177021"/>
    </source>
</evidence>